<evidence type="ECO:0000259" key="7">
    <source>
        <dbReference type="Pfam" id="PF07980"/>
    </source>
</evidence>
<dbReference type="Pfam" id="PF07980">
    <property type="entry name" value="SusD_RagB"/>
    <property type="match status" value="1"/>
</dbReference>
<evidence type="ECO:0000259" key="8">
    <source>
        <dbReference type="Pfam" id="PF14322"/>
    </source>
</evidence>
<sequence length="538" mass="61558">MVIKYPKQTILLLSGMILLAAFGCNKKLDTAVSSAESATKMWQSYDDARNGLVALYGLSRAALAENNGHWMYGDLRKGDFVATSSGNYLDAIIKNELNKGYTQIKQLTNWRRFYAAIDACNTFIENAERCKVDLRYSDMNCKVDIAQAHMLRSFLYFYIVRIWGDVPLITAASKNGETVQVARTPQDQVMDFCIRELKQYKDSLPTEYGGDDKSKLNYDGSYYGQTWSNWGNAFWGYYQCLGLLAHMYAWTGDYRSVLTITTEINSNAAAARSGLISYNNSRGYLAGRNSLFYSNGIKGNLCYQMIAFPYNMNNRESGPSGVGHIESLTLASPYVVRSKPDIYVPRDTIARWFHYVGDVRHPFQSEFGNYEDIYFANYYGNIPIFAKFKNIATGSSNFPIYGSAIPIYRWEDNLLLMAEANYVLGDMRSAFDRLNDVREPRNSPGFFYARPSQTRAGFNLQPTEASMEGGILYNIFRERRVELAGEGSWWYDQVRYNRLARNNPEFNKLLDEGGIYWPIDQEIISKNPLIEQNSYWKR</sequence>
<accession>A0ABS8PQW8</accession>
<keyword evidence="5" id="KW-0998">Cell outer membrane</keyword>
<comment type="subcellular location">
    <subcellularLocation>
        <location evidence="1">Cell outer membrane</location>
    </subcellularLocation>
</comment>
<evidence type="ECO:0000256" key="2">
    <source>
        <dbReference type="ARBA" id="ARBA00006275"/>
    </source>
</evidence>
<protein>
    <submittedName>
        <fullName evidence="9">RagB/SusD family nutrient uptake outer membrane protein</fullName>
    </submittedName>
</protein>
<dbReference type="PROSITE" id="PS51257">
    <property type="entry name" value="PROKAR_LIPOPROTEIN"/>
    <property type="match status" value="1"/>
</dbReference>
<evidence type="ECO:0000256" key="1">
    <source>
        <dbReference type="ARBA" id="ARBA00004442"/>
    </source>
</evidence>
<evidence type="ECO:0000256" key="4">
    <source>
        <dbReference type="ARBA" id="ARBA00023136"/>
    </source>
</evidence>
<name>A0ABS8PQW8_9BACT</name>
<comment type="caution">
    <text evidence="9">The sequence shown here is derived from an EMBL/GenBank/DDBJ whole genome shotgun (WGS) entry which is preliminary data.</text>
</comment>
<comment type="similarity">
    <text evidence="2">Belongs to the SusD family.</text>
</comment>
<evidence type="ECO:0000256" key="6">
    <source>
        <dbReference type="SAM" id="SignalP"/>
    </source>
</evidence>
<gene>
    <name evidence="9" type="ORF">LQ567_05740</name>
</gene>
<dbReference type="Pfam" id="PF14322">
    <property type="entry name" value="SusD-like_3"/>
    <property type="match status" value="1"/>
</dbReference>
<dbReference type="EMBL" id="JAJNEC010000004">
    <property type="protein sequence ID" value="MCD2422256.1"/>
    <property type="molecule type" value="Genomic_DNA"/>
</dbReference>
<dbReference type="Gene3D" id="1.25.40.390">
    <property type="match status" value="1"/>
</dbReference>
<evidence type="ECO:0000313" key="10">
    <source>
        <dbReference type="Proteomes" id="UP001199816"/>
    </source>
</evidence>
<feature type="chain" id="PRO_5046545329" evidence="6">
    <location>
        <begin position="24"/>
        <end position="538"/>
    </location>
</feature>
<dbReference type="Proteomes" id="UP001199816">
    <property type="component" value="Unassembled WGS sequence"/>
</dbReference>
<proteinExistence type="inferred from homology"/>
<evidence type="ECO:0000313" key="9">
    <source>
        <dbReference type="EMBL" id="MCD2422256.1"/>
    </source>
</evidence>
<reference evidence="9 10" key="1">
    <citation type="submission" date="2021-11" db="EMBL/GenBank/DDBJ databases">
        <title>Genomic of Niabella pedocola.</title>
        <authorList>
            <person name="Wu T."/>
        </authorList>
    </citation>
    <scope>NUCLEOTIDE SEQUENCE [LARGE SCALE GENOMIC DNA]</scope>
    <source>
        <strain evidence="9 10">JCM 31011</strain>
    </source>
</reference>
<keyword evidence="3 6" id="KW-0732">Signal</keyword>
<dbReference type="InterPro" id="IPR011990">
    <property type="entry name" value="TPR-like_helical_dom_sf"/>
</dbReference>
<organism evidence="9 10">
    <name type="scientific">Niabella pedocola</name>
    <dbReference type="NCBI Taxonomy" id="1752077"/>
    <lineage>
        <taxon>Bacteria</taxon>
        <taxon>Pseudomonadati</taxon>
        <taxon>Bacteroidota</taxon>
        <taxon>Chitinophagia</taxon>
        <taxon>Chitinophagales</taxon>
        <taxon>Chitinophagaceae</taxon>
        <taxon>Niabella</taxon>
    </lineage>
</organism>
<evidence type="ECO:0000256" key="3">
    <source>
        <dbReference type="ARBA" id="ARBA00022729"/>
    </source>
</evidence>
<dbReference type="InterPro" id="IPR033985">
    <property type="entry name" value="SusD-like_N"/>
</dbReference>
<feature type="signal peptide" evidence="6">
    <location>
        <begin position="1"/>
        <end position="23"/>
    </location>
</feature>
<evidence type="ECO:0000256" key="5">
    <source>
        <dbReference type="ARBA" id="ARBA00023237"/>
    </source>
</evidence>
<keyword evidence="10" id="KW-1185">Reference proteome</keyword>
<feature type="domain" description="SusD-like N-terminal" evidence="8">
    <location>
        <begin position="84"/>
        <end position="208"/>
    </location>
</feature>
<keyword evidence="4" id="KW-0472">Membrane</keyword>
<feature type="domain" description="RagB/SusD" evidence="7">
    <location>
        <begin position="393"/>
        <end position="498"/>
    </location>
</feature>
<dbReference type="RefSeq" id="WP_231003159.1">
    <property type="nucleotide sequence ID" value="NZ_JAJNEC010000004.1"/>
</dbReference>
<dbReference type="InterPro" id="IPR012944">
    <property type="entry name" value="SusD_RagB_dom"/>
</dbReference>
<dbReference type="SUPFAM" id="SSF48452">
    <property type="entry name" value="TPR-like"/>
    <property type="match status" value="1"/>
</dbReference>